<dbReference type="GO" id="GO:0016020">
    <property type="term" value="C:membrane"/>
    <property type="evidence" value="ECO:0007669"/>
    <property type="project" value="UniProtKB-SubCell"/>
</dbReference>
<keyword evidence="5 9" id="KW-1133">Transmembrane helix</keyword>
<keyword evidence="6 9" id="KW-0472">Membrane</keyword>
<evidence type="ECO:0000256" key="9">
    <source>
        <dbReference type="SAM" id="Phobius"/>
    </source>
</evidence>
<keyword evidence="4" id="KW-0677">Repeat</keyword>
<comment type="subcellular location">
    <subcellularLocation>
        <location evidence="1">Membrane</location>
        <topology evidence="1">Multi-pass membrane protein</topology>
    </subcellularLocation>
</comment>
<dbReference type="InterPro" id="IPR046960">
    <property type="entry name" value="PPR_At4g14850-like_plant"/>
</dbReference>
<protein>
    <recommendedName>
        <fullName evidence="12">Transmembrane protein 230</fullName>
    </recommendedName>
</protein>
<evidence type="ECO:0008006" key="12">
    <source>
        <dbReference type="Google" id="ProtNLM"/>
    </source>
</evidence>
<evidence type="ECO:0000256" key="5">
    <source>
        <dbReference type="ARBA" id="ARBA00022989"/>
    </source>
</evidence>
<evidence type="ECO:0000313" key="10">
    <source>
        <dbReference type="EMBL" id="RXH78556.1"/>
    </source>
</evidence>
<gene>
    <name evidence="10" type="ORF">DVH24_002074</name>
</gene>
<dbReference type="InterPro" id="IPR002885">
    <property type="entry name" value="PPR_rpt"/>
</dbReference>
<feature type="transmembrane region" description="Helical" evidence="9">
    <location>
        <begin position="958"/>
        <end position="981"/>
    </location>
</feature>
<dbReference type="Gene3D" id="1.25.40.10">
    <property type="entry name" value="Tetratricopeptide repeat domain"/>
    <property type="match status" value="6"/>
</dbReference>
<keyword evidence="11" id="KW-1185">Reference proteome</keyword>
<dbReference type="Pfam" id="PF05915">
    <property type="entry name" value="TMEM_230_134"/>
    <property type="match status" value="1"/>
</dbReference>
<dbReference type="EMBL" id="RDQH01000339">
    <property type="protein sequence ID" value="RXH78556.1"/>
    <property type="molecule type" value="Genomic_DNA"/>
</dbReference>
<dbReference type="Pfam" id="PF01535">
    <property type="entry name" value="PPR"/>
    <property type="match status" value="4"/>
</dbReference>
<dbReference type="GO" id="GO:0003723">
    <property type="term" value="F:RNA binding"/>
    <property type="evidence" value="ECO:0007669"/>
    <property type="project" value="InterPro"/>
</dbReference>
<dbReference type="GO" id="GO:0009451">
    <property type="term" value="P:RNA modification"/>
    <property type="evidence" value="ECO:0007669"/>
    <property type="project" value="InterPro"/>
</dbReference>
<comment type="similarity">
    <text evidence="7">Belongs to the PPR family. PCMP-E subfamily.</text>
</comment>
<evidence type="ECO:0000256" key="4">
    <source>
        <dbReference type="ARBA" id="ARBA00022737"/>
    </source>
</evidence>
<evidence type="ECO:0000256" key="7">
    <source>
        <dbReference type="ARBA" id="ARBA00061659"/>
    </source>
</evidence>
<feature type="repeat" description="PPR" evidence="8">
    <location>
        <begin position="286"/>
        <end position="320"/>
    </location>
</feature>
<evidence type="ECO:0000256" key="3">
    <source>
        <dbReference type="ARBA" id="ARBA00022692"/>
    </source>
</evidence>
<dbReference type="Pfam" id="PF20431">
    <property type="entry name" value="E_motif"/>
    <property type="match status" value="1"/>
</dbReference>
<dbReference type="InterPro" id="IPR046848">
    <property type="entry name" value="E_motif"/>
</dbReference>
<dbReference type="Proteomes" id="UP000290289">
    <property type="component" value="Chromosome 13"/>
</dbReference>
<evidence type="ECO:0000313" key="11">
    <source>
        <dbReference type="Proteomes" id="UP000290289"/>
    </source>
</evidence>
<dbReference type="AlphaFoldDB" id="A0A498I4Y2"/>
<feature type="repeat" description="PPR" evidence="8">
    <location>
        <begin position="216"/>
        <end position="250"/>
    </location>
</feature>
<feature type="repeat" description="PPR" evidence="8">
    <location>
        <begin position="519"/>
        <end position="553"/>
    </location>
</feature>
<dbReference type="NCBIfam" id="TIGR00756">
    <property type="entry name" value="PPR"/>
    <property type="match status" value="6"/>
</dbReference>
<dbReference type="PROSITE" id="PS51375">
    <property type="entry name" value="PPR"/>
    <property type="match status" value="5"/>
</dbReference>
<comment type="caution">
    <text evidence="10">The sequence shown here is derived from an EMBL/GenBank/DDBJ whole genome shotgun (WGS) entry which is preliminary data.</text>
</comment>
<evidence type="ECO:0000256" key="1">
    <source>
        <dbReference type="ARBA" id="ARBA00004141"/>
    </source>
</evidence>
<evidence type="ECO:0000256" key="8">
    <source>
        <dbReference type="PROSITE-ProRule" id="PRU00708"/>
    </source>
</evidence>
<organism evidence="10 11">
    <name type="scientific">Malus domestica</name>
    <name type="common">Apple</name>
    <name type="synonym">Pyrus malus</name>
    <dbReference type="NCBI Taxonomy" id="3750"/>
    <lineage>
        <taxon>Eukaryota</taxon>
        <taxon>Viridiplantae</taxon>
        <taxon>Streptophyta</taxon>
        <taxon>Embryophyta</taxon>
        <taxon>Tracheophyta</taxon>
        <taxon>Spermatophyta</taxon>
        <taxon>Magnoliopsida</taxon>
        <taxon>eudicotyledons</taxon>
        <taxon>Gunneridae</taxon>
        <taxon>Pentapetalae</taxon>
        <taxon>rosids</taxon>
        <taxon>fabids</taxon>
        <taxon>Rosales</taxon>
        <taxon>Rosaceae</taxon>
        <taxon>Amygdaloideae</taxon>
        <taxon>Maleae</taxon>
        <taxon>Malus</taxon>
    </lineage>
</organism>
<feature type="repeat" description="PPR" evidence="8">
    <location>
        <begin position="81"/>
        <end position="115"/>
    </location>
</feature>
<dbReference type="FunFam" id="1.25.40.10:FF:000343">
    <property type="entry name" value="Pentatricopeptide repeat-containing protein At3g58590"/>
    <property type="match status" value="1"/>
</dbReference>
<dbReference type="PANTHER" id="PTHR47926">
    <property type="entry name" value="PENTATRICOPEPTIDE REPEAT-CONTAINING PROTEIN"/>
    <property type="match status" value="1"/>
</dbReference>
<sequence>MWAKGLFTFKLSKGSLCPSLGHFHAISKLYSSKSCTSSSNFVMAENPTAIAAALSLSENLKSASLGTQIHSRVIKLGFTNDFFLFNNLIKMYSKCGVMDDAFKLFDEMPERNLVTWTLMISAAVQDGQFELGLEVYLELVRSGLRPNEFTVGSVLKGCAACASIEAYEFGMSVHCFALKTGIEQNCYVGGSVLNMYAKLEDIESAKGVFESISNLDTAGWNAMIGGYRQCGYGFEALKVVCLMVCKGISMDQFTFVNALKGCSVVRNLDFGKQLHGLIIQSELKLSTSVMNALMDMYSRNGRIDLALQVFNRIQTKDVISWNTAFGVFFEGKNAREIANLVHEFMLENMKPNHITFSILFRQCSELLDLNLGRQFFCLALQYGFWNEPNVRSSIINMFSRCGAMDMAHLFFGGILYKNITYWNELISGYNSNYCYTEAMQIFCNLWDLGVEASEVTFSIILEACYNDEHQYMTRQIHGAIVKSGISFHGYVCSSLIKCYVRFGLLDDSFEFLKGFERLDLISWGTMISALVHQGHFFEAIKIFNSLREVGGKPDEFILGSILNSCADTASYQLAKAVHSIVIKMGFLMQVFVVSAVIDAYAKCGDIGNSRMTFIQSLGSDDVVIYNAMIMACAHHGLAEEAMDIFEKIRLANLKPSQATFVSAIAACSHVGWVDQGRSLFELMNSDYKMEPVSQDVYGCMVDLLSRHRYLEDARQMIEVMPYTPWPAVLRSLLSGCRIHGNTELGEWTAKKLVQLVPENDAPYVLLSKVYSEGGSWEGATKVRREMIERGVPKNTGYSWIESKEEGLRSEDRLEEMKTWYGSHLLFLSSKQKSRASSQQLIRINIYSSKTDQSWRAVLVILPDNVGFENGAHYSGAIYWYHRQKNSFSIQSAMAYVDHAFSITDEDMMMEDSYTVSNKPPIKEIALALALLVTGTLGLVIGILMAYNHVGGDKAHGLFFAILGGILFLPGFYYTRIAYYAYKGYKGFSFSNIPPHCGGNLEIGLPSSWNTTRIEKSGGGWRKGNIQRAISEQFHEWFCIHSILLGSSNRFTDIPLGRAMHQT</sequence>
<accession>A0A498I4Y2</accession>
<comment type="similarity">
    <text evidence="2">Belongs to the TMEM134/TMEM230 family.</text>
</comment>
<evidence type="ECO:0000256" key="2">
    <source>
        <dbReference type="ARBA" id="ARBA00007743"/>
    </source>
</evidence>
<dbReference type="Pfam" id="PF13041">
    <property type="entry name" value="PPR_2"/>
    <property type="match status" value="2"/>
</dbReference>
<dbReference type="FunFam" id="1.25.40.10:FF:000196">
    <property type="entry name" value="Pentatricopeptide repeat-containing protein At4g14850"/>
    <property type="match status" value="1"/>
</dbReference>
<feature type="transmembrane region" description="Helical" evidence="9">
    <location>
        <begin position="924"/>
        <end position="946"/>
    </location>
</feature>
<dbReference type="PANTHER" id="PTHR47926:SF435">
    <property type="entry name" value="PENTACOTRIPEPTIDE-REPEAT REGION OF PRORP DOMAIN-CONTAINING PROTEIN"/>
    <property type="match status" value="1"/>
</dbReference>
<reference evidence="10 11" key="1">
    <citation type="submission" date="2018-10" db="EMBL/GenBank/DDBJ databases">
        <title>A high-quality apple genome assembly.</title>
        <authorList>
            <person name="Hu J."/>
        </authorList>
    </citation>
    <scope>NUCLEOTIDE SEQUENCE [LARGE SCALE GENOMIC DNA]</scope>
    <source>
        <strain evidence="11">cv. HFTH1</strain>
        <tissue evidence="10">Young leaf</tissue>
    </source>
</reference>
<dbReference type="Pfam" id="PF12854">
    <property type="entry name" value="PPR_1"/>
    <property type="match status" value="1"/>
</dbReference>
<dbReference type="InterPro" id="IPR008590">
    <property type="entry name" value="TMEM_230/134"/>
</dbReference>
<dbReference type="InterPro" id="IPR011990">
    <property type="entry name" value="TPR-like_helical_dom_sf"/>
</dbReference>
<keyword evidence="3 9" id="KW-0812">Transmembrane</keyword>
<proteinExistence type="inferred from homology"/>
<evidence type="ECO:0000256" key="6">
    <source>
        <dbReference type="ARBA" id="ARBA00023136"/>
    </source>
</evidence>
<feature type="repeat" description="PPR" evidence="8">
    <location>
        <begin position="621"/>
        <end position="655"/>
    </location>
</feature>
<dbReference type="FunFam" id="1.25.40.10:FF:000090">
    <property type="entry name" value="Pentatricopeptide repeat-containing protein, chloroplastic"/>
    <property type="match status" value="1"/>
</dbReference>
<name>A0A498I4Y2_MALDO</name>